<reference evidence="1 2" key="1">
    <citation type="submission" date="2019-03" db="EMBL/GenBank/DDBJ databases">
        <title>Genome Sequencing and Assembly of Various Microbes Isolated from Partially Reclaimed Soil and Acid Mine Drainage (AMD) Site.</title>
        <authorList>
            <person name="Steinbock B."/>
            <person name="Bechtold R."/>
            <person name="Sevigny J.L."/>
            <person name="Thomas D."/>
            <person name="Cuthill L.R."/>
            <person name="Aveiro Johannsen E.J."/>
            <person name="Thomas K."/>
            <person name="Ghosh A."/>
        </authorList>
    </citation>
    <scope>NUCLEOTIDE SEQUENCE [LARGE SCALE GENOMIC DNA]</scope>
    <source>
        <strain evidence="1 2">F-B2</strain>
    </source>
</reference>
<gene>
    <name evidence="1" type="ORF">E2R54_12910</name>
</gene>
<protein>
    <submittedName>
        <fullName evidence="1">Uncharacterized protein</fullName>
    </submittedName>
</protein>
<evidence type="ECO:0000313" key="2">
    <source>
        <dbReference type="Proteomes" id="UP000295633"/>
    </source>
</evidence>
<accession>A0A4V3B3F2</accession>
<dbReference type="RefSeq" id="WP_133400026.1">
    <property type="nucleotide sequence ID" value="NZ_SMZX01000002.1"/>
</dbReference>
<dbReference type="Proteomes" id="UP000295633">
    <property type="component" value="Unassembled WGS sequence"/>
</dbReference>
<dbReference type="AlphaFoldDB" id="A0A4V3B3F2"/>
<evidence type="ECO:0000313" key="1">
    <source>
        <dbReference type="EMBL" id="TDL44060.1"/>
    </source>
</evidence>
<sequence>MEKRGTNGYIYLGTAIRYLVASPPGTHVYGDGAVTGNIRGLLRRLEAYEFHVTRRVARQIEDLSSKWETELAEHQGDEEWSRSRVLSAEEAGVLTDRAKIVRETVLAEAAGKTAFIATDKRYTVQKLLEDVGSLFGEGIFAGLSDIAKFDFVEGGKALAYELPTAAAFHILRGTEASLRDFYLRVVKRDRIKEPRMWGPIVKDLRGKRKAPPTLLLDNLDSLRANFRNPTQHPEKVYDLDEAQDLLALAIDSINRMARFAA</sequence>
<comment type="caution">
    <text evidence="1">The sequence shown here is derived from an EMBL/GenBank/DDBJ whole genome shotgun (WGS) entry which is preliminary data.</text>
</comment>
<name>A0A4V3B3F2_9MICO</name>
<dbReference type="EMBL" id="SMZX01000002">
    <property type="protein sequence ID" value="TDL44060.1"/>
    <property type="molecule type" value="Genomic_DNA"/>
</dbReference>
<organism evidence="1 2">
    <name type="scientific">Microbacterium oleivorans</name>
    <dbReference type="NCBI Taxonomy" id="273677"/>
    <lineage>
        <taxon>Bacteria</taxon>
        <taxon>Bacillati</taxon>
        <taxon>Actinomycetota</taxon>
        <taxon>Actinomycetes</taxon>
        <taxon>Micrococcales</taxon>
        <taxon>Microbacteriaceae</taxon>
        <taxon>Microbacterium</taxon>
    </lineage>
</organism>
<proteinExistence type="predicted"/>